<evidence type="ECO:0000313" key="3">
    <source>
        <dbReference type="Proteomes" id="UP001082703"/>
    </source>
</evidence>
<accession>A0ABT4BQT7</accession>
<keyword evidence="1" id="KW-0472">Membrane</keyword>
<feature type="transmembrane region" description="Helical" evidence="1">
    <location>
        <begin position="29"/>
        <end position="47"/>
    </location>
</feature>
<keyword evidence="1" id="KW-1133">Transmembrane helix</keyword>
<reference evidence="2 3" key="1">
    <citation type="submission" date="2022-11" db="EMBL/GenBank/DDBJ databases">
        <authorList>
            <person name="Caiyu Z."/>
        </authorList>
    </citation>
    <scope>NUCLEOTIDE SEQUENCE [LARGE SCALE GENOMIC DNA]</scope>
    <source>
        <strain evidence="2 3">YR-4</strain>
    </source>
</reference>
<keyword evidence="1" id="KW-0812">Transmembrane</keyword>
<feature type="transmembrane region" description="Helical" evidence="1">
    <location>
        <begin position="86"/>
        <end position="111"/>
    </location>
</feature>
<comment type="caution">
    <text evidence="2">The sequence shown here is derived from an EMBL/GenBank/DDBJ whole genome shotgun (WGS) entry which is preliminary data.</text>
</comment>
<dbReference type="InterPro" id="IPR002798">
    <property type="entry name" value="SpoIIM-like"/>
</dbReference>
<evidence type="ECO:0000256" key="1">
    <source>
        <dbReference type="SAM" id="Phobius"/>
    </source>
</evidence>
<proteinExistence type="predicted"/>
<feature type="transmembrane region" description="Helical" evidence="1">
    <location>
        <begin position="131"/>
        <end position="154"/>
    </location>
</feature>
<name>A0ABT4BQT7_9FIRM</name>
<dbReference type="Proteomes" id="UP001082703">
    <property type="component" value="Unassembled WGS sequence"/>
</dbReference>
<organism evidence="2 3">
    <name type="scientific">Caproiciproducens galactitolivorans</name>
    <dbReference type="NCBI Taxonomy" id="642589"/>
    <lineage>
        <taxon>Bacteria</taxon>
        <taxon>Bacillati</taxon>
        <taxon>Bacillota</taxon>
        <taxon>Clostridia</taxon>
        <taxon>Eubacteriales</taxon>
        <taxon>Acutalibacteraceae</taxon>
        <taxon>Caproiciproducens</taxon>
    </lineage>
</organism>
<dbReference type="Pfam" id="PF01944">
    <property type="entry name" value="SpoIIM"/>
    <property type="match status" value="1"/>
</dbReference>
<protein>
    <submittedName>
        <fullName evidence="2">Stage II sporulation protein M</fullName>
    </submittedName>
</protein>
<dbReference type="RefSeq" id="WP_268057251.1">
    <property type="nucleotide sequence ID" value="NZ_JAPOHA010000002.1"/>
</dbReference>
<gene>
    <name evidence="2" type="ORF">OUY18_03150</name>
</gene>
<dbReference type="EMBL" id="JAPOHA010000002">
    <property type="protein sequence ID" value="MCY1713254.1"/>
    <property type="molecule type" value="Genomic_DNA"/>
</dbReference>
<sequence length="216" mass="23720">MVATTYRLKRNISLNGRIFMNALRENSTLVFFSVFLICGMLFGAVFARNADITTLKKLDFLFYSNFQSRAGQPIFDVFSASFASSFLFIFVCFLCGLSMWGMFLIPAVLFFRGFGLGLTSGYLYAVYGGKGVLFNLSVILPGAFVCCIAILLAAKEGSRFSRVIASCSAGSGKRTISQPKMKPYLLHFGAILMLAFLAAVFDVLFSGCFAGMFSFK</sequence>
<keyword evidence="3" id="KW-1185">Reference proteome</keyword>
<feature type="transmembrane region" description="Helical" evidence="1">
    <location>
        <begin position="184"/>
        <end position="213"/>
    </location>
</feature>
<evidence type="ECO:0000313" key="2">
    <source>
        <dbReference type="EMBL" id="MCY1713254.1"/>
    </source>
</evidence>